<dbReference type="KEGG" id="nmr:Nmar_1076"/>
<dbReference type="GO" id="GO:0004673">
    <property type="term" value="F:protein histidine kinase activity"/>
    <property type="evidence" value="ECO:0007669"/>
    <property type="project" value="UniProtKB-EC"/>
</dbReference>
<dbReference type="PROSITE" id="PS50885">
    <property type="entry name" value="HAMP"/>
    <property type="match status" value="1"/>
</dbReference>
<evidence type="ECO:0000256" key="9">
    <source>
        <dbReference type="ARBA" id="ARBA00022840"/>
    </source>
</evidence>
<evidence type="ECO:0000256" key="1">
    <source>
        <dbReference type="ARBA" id="ARBA00000085"/>
    </source>
</evidence>
<feature type="domain" description="HAMP" evidence="13">
    <location>
        <begin position="342"/>
        <end position="394"/>
    </location>
</feature>
<dbReference type="STRING" id="436308.Nmar_1076"/>
<dbReference type="InterPro" id="IPR003660">
    <property type="entry name" value="HAMP_dom"/>
</dbReference>
<dbReference type="GeneID" id="5773985"/>
<evidence type="ECO:0000256" key="7">
    <source>
        <dbReference type="ARBA" id="ARBA00022741"/>
    </source>
</evidence>
<dbReference type="InterPro" id="IPR050398">
    <property type="entry name" value="HssS/ArlS-like"/>
</dbReference>
<sequence length="630" mass="70772">MQIGKKILLSFTVIITSIVIMGFLIVTTTQDNLIANIGQDYSQSLSDVVSDMTQGIDDKTYGLIEFSDKDLVYDVLFESNSQSVDLTDSQISETNTEWNDALDQNQILPLMDEIKGNELSEKLVFASNLVETKFSYPIYDQIGIFNQNGILVAYDRGIPEYYVKDAEWWSTVVSTGNFVDPVSYDNDSQVYSQNIAIRIDNENGEFLGVLKTTIKLQDLIAEIHDLQQTNKFLGTNIFLHDDKGQVIYSTTGSEFGENISLVEFLLMSEESDFYIAQSAEGSDILKVYAKPDQTSLPLGWNLVVEKNIDEVLSPVIVLTNIILIVLVTTIMSAVIVWFYIKTSISKPLIELRDASSQIADGNFDVYFDIKTDDEIGDLANKFEYMRDSINFTNSNLTDLVKLRTDELERALSKIEKTDSWTKSIMGFISKQTNQSISDIAKNADLLKNNKLTKDEVLNSIDNTLSQLKLLTATVNDISNLEQGQLSYDMNDVKINEVITSSLKDIEKTPKKELVMNLEQSDNAYVFADSHQLERALRYIIDIFMTYLDEGAIQMKTTSDENNITIQLTSDKKMDSDIFSPLNDNDVGIAQTDHILLYMAKVILKDHAGTTSIDDSDDKTTVSISIPVVEV</sequence>
<dbReference type="AlphaFoldDB" id="A9A4J4"/>
<keyword evidence="5" id="KW-0597">Phosphoprotein</keyword>
<dbReference type="CDD" id="cd06225">
    <property type="entry name" value="HAMP"/>
    <property type="match status" value="1"/>
</dbReference>
<evidence type="ECO:0000256" key="10">
    <source>
        <dbReference type="ARBA" id="ARBA00023012"/>
    </source>
</evidence>
<evidence type="ECO:0000256" key="11">
    <source>
        <dbReference type="ARBA" id="ARBA00023136"/>
    </source>
</evidence>
<gene>
    <name evidence="14" type="ordered locus">Nmar_1076</name>
</gene>
<dbReference type="EC" id="2.7.13.3" evidence="3"/>
<evidence type="ECO:0000313" key="14">
    <source>
        <dbReference type="EMBL" id="ABX12972.1"/>
    </source>
</evidence>
<dbReference type="HOGENOM" id="CLU_433891_0_0_2"/>
<dbReference type="EnsemblBacteria" id="ABX12972">
    <property type="protein sequence ID" value="ABX12972"/>
    <property type="gene ID" value="Nmar_1076"/>
</dbReference>
<keyword evidence="9" id="KW-0067">ATP-binding</keyword>
<evidence type="ECO:0000256" key="6">
    <source>
        <dbReference type="ARBA" id="ARBA00022679"/>
    </source>
</evidence>
<dbReference type="PhylomeDB" id="A9A4J4"/>
<dbReference type="eggNOG" id="arCOG02363">
    <property type="taxonomic scope" value="Archaea"/>
</dbReference>
<keyword evidence="12" id="KW-1133">Transmembrane helix</keyword>
<dbReference type="GO" id="GO:0005524">
    <property type="term" value="F:ATP binding"/>
    <property type="evidence" value="ECO:0007669"/>
    <property type="project" value="UniProtKB-KW"/>
</dbReference>
<evidence type="ECO:0000313" key="15">
    <source>
        <dbReference type="Proteomes" id="UP000000792"/>
    </source>
</evidence>
<evidence type="ECO:0000256" key="8">
    <source>
        <dbReference type="ARBA" id="ARBA00022777"/>
    </source>
</evidence>
<keyword evidence="15" id="KW-1185">Reference proteome</keyword>
<dbReference type="Proteomes" id="UP000000792">
    <property type="component" value="Chromosome"/>
</dbReference>
<keyword evidence="7" id="KW-0547">Nucleotide-binding</keyword>
<name>A9A4J4_NITMS</name>
<keyword evidence="8" id="KW-0418">Kinase</keyword>
<keyword evidence="11 12" id="KW-0472">Membrane</keyword>
<dbReference type="InParanoid" id="A9A4J4"/>
<accession>A9A4J4</accession>
<evidence type="ECO:0000256" key="12">
    <source>
        <dbReference type="SAM" id="Phobius"/>
    </source>
</evidence>
<dbReference type="GO" id="GO:0000160">
    <property type="term" value="P:phosphorelay signal transduction system"/>
    <property type="evidence" value="ECO:0007669"/>
    <property type="project" value="UniProtKB-KW"/>
</dbReference>
<dbReference type="EMBL" id="CP000866">
    <property type="protein sequence ID" value="ABX12972.1"/>
    <property type="molecule type" value="Genomic_DNA"/>
</dbReference>
<keyword evidence="10" id="KW-0902">Two-component regulatory system</keyword>
<evidence type="ECO:0000256" key="2">
    <source>
        <dbReference type="ARBA" id="ARBA00004651"/>
    </source>
</evidence>
<reference evidence="14 15" key="1">
    <citation type="journal article" date="2010" name="Proc. Natl. Acad. Sci. U.S.A.">
        <title>Nitrosopumilus maritimus genome reveals unique mechanisms for nitrification and autotrophy in globally distributed marine crenarchaea.</title>
        <authorList>
            <person name="Walker C.B."/>
            <person name="de la Torre J.R."/>
            <person name="Klotz M.G."/>
            <person name="Urakawa H."/>
            <person name="Pinel N."/>
            <person name="Arp D.J."/>
            <person name="Brochier-Armanet C."/>
            <person name="Chain P.S."/>
            <person name="Chan P.P."/>
            <person name="Gollabgir A."/>
            <person name="Hemp J."/>
            <person name="Hugler M."/>
            <person name="Karr E.A."/>
            <person name="Konneke M."/>
            <person name="Shin M."/>
            <person name="Lawton T.J."/>
            <person name="Lowe T."/>
            <person name="Martens-Habbena W."/>
            <person name="Sayavedra-Soto L.A."/>
            <person name="Lang D."/>
            <person name="Sievert S.M."/>
            <person name="Rosenzweig A.C."/>
            <person name="Manning G."/>
            <person name="Stahl D.A."/>
        </authorList>
    </citation>
    <scope>NUCLEOTIDE SEQUENCE [LARGE SCALE GENOMIC DNA]</scope>
    <source>
        <strain evidence="14 15">SCM1</strain>
    </source>
</reference>
<keyword evidence="12" id="KW-0812">Transmembrane</keyword>
<evidence type="ECO:0000256" key="4">
    <source>
        <dbReference type="ARBA" id="ARBA00022475"/>
    </source>
</evidence>
<dbReference type="SMART" id="SM00304">
    <property type="entry name" value="HAMP"/>
    <property type="match status" value="1"/>
</dbReference>
<evidence type="ECO:0000256" key="5">
    <source>
        <dbReference type="ARBA" id="ARBA00022553"/>
    </source>
</evidence>
<dbReference type="CDD" id="cd18773">
    <property type="entry name" value="PDC1_HK_sensor"/>
    <property type="match status" value="1"/>
</dbReference>
<dbReference type="eggNOG" id="arCOG06381">
    <property type="taxonomic scope" value="Archaea"/>
</dbReference>
<dbReference type="Pfam" id="PF00672">
    <property type="entry name" value="HAMP"/>
    <property type="match status" value="1"/>
</dbReference>
<dbReference type="Gene3D" id="3.30.450.20">
    <property type="entry name" value="PAS domain"/>
    <property type="match status" value="1"/>
</dbReference>
<dbReference type="PANTHER" id="PTHR45528:SF1">
    <property type="entry name" value="SENSOR HISTIDINE KINASE CPXA"/>
    <property type="match status" value="1"/>
</dbReference>
<dbReference type="OrthoDB" id="8127at2157"/>
<keyword evidence="4" id="KW-1003">Cell membrane</keyword>
<organism evidence="14 15">
    <name type="scientific">Nitrosopumilus maritimus (strain SCM1)</name>
    <dbReference type="NCBI Taxonomy" id="436308"/>
    <lineage>
        <taxon>Archaea</taxon>
        <taxon>Nitrososphaerota</taxon>
        <taxon>Nitrososphaeria</taxon>
        <taxon>Nitrosopumilales</taxon>
        <taxon>Nitrosopumilaceae</taxon>
        <taxon>Nitrosopumilus</taxon>
    </lineage>
</organism>
<feature type="transmembrane region" description="Helical" evidence="12">
    <location>
        <begin position="315"/>
        <end position="340"/>
    </location>
</feature>
<dbReference type="Gene3D" id="3.30.565.10">
    <property type="entry name" value="Histidine kinase-like ATPase, C-terminal domain"/>
    <property type="match status" value="1"/>
</dbReference>
<dbReference type="Gene3D" id="6.10.340.10">
    <property type="match status" value="1"/>
</dbReference>
<comment type="catalytic activity">
    <reaction evidence="1">
        <text>ATP + protein L-histidine = ADP + protein N-phospho-L-histidine.</text>
        <dbReference type="EC" id="2.7.13.3"/>
    </reaction>
</comment>
<evidence type="ECO:0000256" key="3">
    <source>
        <dbReference type="ARBA" id="ARBA00012438"/>
    </source>
</evidence>
<feature type="transmembrane region" description="Helical" evidence="12">
    <location>
        <begin position="7"/>
        <end position="26"/>
    </location>
</feature>
<dbReference type="GO" id="GO:0005886">
    <property type="term" value="C:plasma membrane"/>
    <property type="evidence" value="ECO:0007669"/>
    <property type="project" value="UniProtKB-SubCell"/>
</dbReference>
<evidence type="ECO:0000259" key="13">
    <source>
        <dbReference type="PROSITE" id="PS50885"/>
    </source>
</evidence>
<dbReference type="InterPro" id="IPR036890">
    <property type="entry name" value="HATPase_C_sf"/>
</dbReference>
<comment type="subcellular location">
    <subcellularLocation>
        <location evidence="2">Cell membrane</location>
        <topology evidence="2">Multi-pass membrane protein</topology>
    </subcellularLocation>
</comment>
<dbReference type="RefSeq" id="WP_012215459.1">
    <property type="nucleotide sequence ID" value="NC_010085.1"/>
</dbReference>
<proteinExistence type="predicted"/>
<keyword evidence="6" id="KW-0808">Transferase</keyword>
<protein>
    <recommendedName>
        <fullName evidence="3">histidine kinase</fullName>
        <ecNumber evidence="3">2.7.13.3</ecNumber>
    </recommendedName>
</protein>
<dbReference type="PANTHER" id="PTHR45528">
    <property type="entry name" value="SENSOR HISTIDINE KINASE CPXA"/>
    <property type="match status" value="1"/>
</dbReference>
<dbReference type="SUPFAM" id="SSF158472">
    <property type="entry name" value="HAMP domain-like"/>
    <property type="match status" value="1"/>
</dbReference>